<feature type="transmembrane region" description="Helical" evidence="9">
    <location>
        <begin position="204"/>
        <end position="224"/>
    </location>
</feature>
<evidence type="ECO:0000313" key="11">
    <source>
        <dbReference type="Proteomes" id="UP000262583"/>
    </source>
</evidence>
<evidence type="ECO:0000256" key="2">
    <source>
        <dbReference type="ARBA" id="ARBA00008034"/>
    </source>
</evidence>
<feature type="transmembrane region" description="Helical" evidence="9">
    <location>
        <begin position="89"/>
        <end position="107"/>
    </location>
</feature>
<dbReference type="KEGG" id="schv:BRCON_0192"/>
<comment type="similarity">
    <text evidence="2 8">Belongs to the ABC-3 integral membrane protein family.</text>
</comment>
<name>A0A2Z4Y1Y2_SUMC1</name>
<evidence type="ECO:0000256" key="5">
    <source>
        <dbReference type="ARBA" id="ARBA00022692"/>
    </source>
</evidence>
<feature type="transmembrane region" description="Helical" evidence="9">
    <location>
        <begin position="143"/>
        <end position="163"/>
    </location>
</feature>
<feature type="transmembrane region" description="Helical" evidence="9">
    <location>
        <begin position="59"/>
        <end position="80"/>
    </location>
</feature>
<feature type="transmembrane region" description="Helical" evidence="9">
    <location>
        <begin position="37"/>
        <end position="53"/>
    </location>
</feature>
<dbReference type="Gene3D" id="1.10.3470.10">
    <property type="entry name" value="ABC transporter involved in vitamin B12 uptake, BtuC"/>
    <property type="match status" value="1"/>
</dbReference>
<protein>
    <submittedName>
        <fullName evidence="10">Manganese ABC transporter, inner membrane permease protein SitD</fullName>
    </submittedName>
</protein>
<keyword evidence="7 9" id="KW-0472">Membrane</keyword>
<feature type="transmembrane region" description="Helical" evidence="9">
    <location>
        <begin position="231"/>
        <end position="250"/>
    </location>
</feature>
<keyword evidence="6 9" id="KW-1133">Transmembrane helix</keyword>
<comment type="subcellular location">
    <subcellularLocation>
        <location evidence="1 8">Cell membrane</location>
        <topology evidence="1 8">Multi-pass membrane protein</topology>
    </subcellularLocation>
</comment>
<dbReference type="GO" id="GO:0055085">
    <property type="term" value="P:transmembrane transport"/>
    <property type="evidence" value="ECO:0007669"/>
    <property type="project" value="InterPro"/>
</dbReference>
<dbReference type="GO" id="GO:0010043">
    <property type="term" value="P:response to zinc ion"/>
    <property type="evidence" value="ECO:0007669"/>
    <property type="project" value="TreeGrafter"/>
</dbReference>
<evidence type="ECO:0000313" key="10">
    <source>
        <dbReference type="EMBL" id="AXA34969.1"/>
    </source>
</evidence>
<dbReference type="CDD" id="cd06550">
    <property type="entry name" value="TM_ABC_iron-siderophores_like"/>
    <property type="match status" value="1"/>
</dbReference>
<dbReference type="SUPFAM" id="SSF81345">
    <property type="entry name" value="ABC transporter involved in vitamin B12 uptake, BtuC"/>
    <property type="match status" value="1"/>
</dbReference>
<evidence type="ECO:0000256" key="4">
    <source>
        <dbReference type="ARBA" id="ARBA00022475"/>
    </source>
</evidence>
<dbReference type="PANTHER" id="PTHR30477">
    <property type="entry name" value="ABC-TRANSPORTER METAL-BINDING PROTEIN"/>
    <property type="match status" value="1"/>
</dbReference>
<proteinExistence type="inferred from homology"/>
<evidence type="ECO:0000256" key="1">
    <source>
        <dbReference type="ARBA" id="ARBA00004651"/>
    </source>
</evidence>
<reference evidence="10 11" key="1">
    <citation type="submission" date="2018-05" db="EMBL/GenBank/DDBJ databases">
        <title>A metagenomic window into the 2 km-deep terrestrial subsurface aquifer revealed taxonomically and functionally diverse microbial community comprising novel uncultured bacterial lineages.</title>
        <authorList>
            <person name="Kadnikov V.V."/>
            <person name="Mardanov A.V."/>
            <person name="Beletsky A.V."/>
            <person name="Banks D."/>
            <person name="Pimenov N.V."/>
            <person name="Frank Y.A."/>
            <person name="Karnachuk O.V."/>
            <person name="Ravin N.V."/>
        </authorList>
    </citation>
    <scope>NUCLEOTIDE SEQUENCE [LARGE SCALE GENOMIC DNA]</scope>
    <source>
        <strain evidence="10">BY</strain>
    </source>
</reference>
<evidence type="ECO:0000256" key="8">
    <source>
        <dbReference type="RuleBase" id="RU003943"/>
    </source>
</evidence>
<dbReference type="Pfam" id="PF00950">
    <property type="entry name" value="ABC-3"/>
    <property type="match status" value="1"/>
</dbReference>
<dbReference type="GO" id="GO:0043190">
    <property type="term" value="C:ATP-binding cassette (ABC) transporter complex"/>
    <property type="evidence" value="ECO:0007669"/>
    <property type="project" value="InterPro"/>
</dbReference>
<sequence length="369" mass="40029">MTQVQLEILLIAVMVAVGCALPGTYLVLRRMALMSDAISHSILLGIVLAYFWVRDLSSPFLVAAATLTGVLTVTLVELLVNTRRIYNDAAIGLVFPALFSVGVLLISRNAAHVHLDTDAVLLGELAFAPFNRFEVEGHDLGPLSAWVMGGILLLNVLFVTVFYKELKLASFDAALAAAQGFMPTLLHYSLMTLVSVTAVGAFDAVGSVLVVAFMVVPPATALLLSDRLSRVLLLAALFGVGSAVVGYWVAHFLDASIAGSMASMAGMMFLLVYLFAPNRGLVAQARRRAAQRLEFAIQMLVVHLLHHELRPEAETENRIDHLEYHIAWTRAFAQEVVRRAVAMGVVTERDGRLFLTDSGRVLATQTMAE</sequence>
<evidence type="ECO:0000256" key="9">
    <source>
        <dbReference type="SAM" id="Phobius"/>
    </source>
</evidence>
<dbReference type="InterPro" id="IPR001626">
    <property type="entry name" value="ABC_TroCD"/>
</dbReference>
<dbReference type="AlphaFoldDB" id="A0A2Z4Y1Y2"/>
<organism evidence="10 11">
    <name type="scientific">Sumerlaea chitinivorans</name>
    <dbReference type="NCBI Taxonomy" id="2250252"/>
    <lineage>
        <taxon>Bacteria</taxon>
        <taxon>Candidatus Sumerlaeota</taxon>
        <taxon>Candidatus Sumerlaeia</taxon>
        <taxon>Candidatus Sumerlaeales</taxon>
        <taxon>Candidatus Sumerlaeaceae</taxon>
        <taxon>Candidatus Sumerlaea</taxon>
    </lineage>
</organism>
<accession>A0A2Z4Y1Y2</accession>
<feature type="transmembrane region" description="Helical" evidence="9">
    <location>
        <begin position="6"/>
        <end position="28"/>
    </location>
</feature>
<keyword evidence="4" id="KW-1003">Cell membrane</keyword>
<evidence type="ECO:0000256" key="6">
    <source>
        <dbReference type="ARBA" id="ARBA00022989"/>
    </source>
</evidence>
<keyword evidence="3 8" id="KW-0813">Transport</keyword>
<evidence type="ECO:0000256" key="7">
    <source>
        <dbReference type="ARBA" id="ARBA00023136"/>
    </source>
</evidence>
<dbReference type="InterPro" id="IPR037294">
    <property type="entry name" value="ABC_BtuC-like"/>
</dbReference>
<feature type="transmembrane region" description="Helical" evidence="9">
    <location>
        <begin position="175"/>
        <end position="198"/>
    </location>
</feature>
<feature type="transmembrane region" description="Helical" evidence="9">
    <location>
        <begin position="256"/>
        <end position="276"/>
    </location>
</feature>
<dbReference type="PANTHER" id="PTHR30477:SF8">
    <property type="entry name" value="METAL TRANSPORT SYSTEM MEMBRANE PROTEIN CT_070-RELATED"/>
    <property type="match status" value="1"/>
</dbReference>
<gene>
    <name evidence="10" type="ORF">BRCON_0192</name>
</gene>
<dbReference type="Proteomes" id="UP000262583">
    <property type="component" value="Chromosome"/>
</dbReference>
<evidence type="ECO:0000256" key="3">
    <source>
        <dbReference type="ARBA" id="ARBA00022448"/>
    </source>
</evidence>
<keyword evidence="5 8" id="KW-0812">Transmembrane</keyword>
<dbReference type="EMBL" id="CP030759">
    <property type="protein sequence ID" value="AXA34969.1"/>
    <property type="molecule type" value="Genomic_DNA"/>
</dbReference>